<gene>
    <name evidence="2" type="ORF">LMS43_07975</name>
</gene>
<comment type="caution">
    <text evidence="2">The sequence shown here is derived from an EMBL/GenBank/DDBJ whole genome shotgun (WGS) entry which is preliminary data.</text>
</comment>
<keyword evidence="2" id="KW-0808">Transferase</keyword>
<keyword evidence="2" id="KW-0489">Methyltransferase</keyword>
<dbReference type="InterPro" id="IPR041698">
    <property type="entry name" value="Methyltransf_25"/>
</dbReference>
<evidence type="ECO:0000259" key="1">
    <source>
        <dbReference type="Pfam" id="PF13649"/>
    </source>
</evidence>
<dbReference type="Gene3D" id="2.20.130.10">
    <property type="entry name" value="CAC2371-like domains"/>
    <property type="match status" value="1"/>
</dbReference>
<dbReference type="EMBL" id="JAJHNU010000001">
    <property type="protein sequence ID" value="MDN4121221.1"/>
    <property type="molecule type" value="Genomic_DNA"/>
</dbReference>
<dbReference type="GO" id="GO:0008168">
    <property type="term" value="F:methyltransferase activity"/>
    <property type="evidence" value="ECO:0007669"/>
    <property type="project" value="UniProtKB-KW"/>
</dbReference>
<name>A0ABT8EIW2_9BURK</name>
<dbReference type="InterPro" id="IPR029063">
    <property type="entry name" value="SAM-dependent_MTases_sf"/>
</dbReference>
<evidence type="ECO:0000313" key="3">
    <source>
        <dbReference type="Proteomes" id="UP001168613"/>
    </source>
</evidence>
<protein>
    <submittedName>
        <fullName evidence="2">Class I SAM-dependent methyltransferase</fullName>
    </submittedName>
</protein>
<feature type="domain" description="Methyltransferase" evidence="1">
    <location>
        <begin position="40"/>
        <end position="135"/>
    </location>
</feature>
<dbReference type="Gene3D" id="3.40.50.150">
    <property type="entry name" value="Vaccinia Virus protein VP39"/>
    <property type="match status" value="1"/>
</dbReference>
<dbReference type="Proteomes" id="UP001168613">
    <property type="component" value="Unassembled WGS sequence"/>
</dbReference>
<dbReference type="RefSeq" id="WP_266124845.1">
    <property type="nucleotide sequence ID" value="NZ_JAJHNU010000001.1"/>
</dbReference>
<dbReference type="Pfam" id="PF13649">
    <property type="entry name" value="Methyltransf_25"/>
    <property type="match status" value="1"/>
</dbReference>
<keyword evidence="3" id="KW-1185">Reference proteome</keyword>
<dbReference type="GO" id="GO:0032259">
    <property type="term" value="P:methylation"/>
    <property type="evidence" value="ECO:0007669"/>
    <property type="project" value="UniProtKB-KW"/>
</dbReference>
<sequence length="252" mass="28287">MKNKYGALASLVYELDKPVGVSFGDVEYYLKRLQQIDGLILEPGVGNGRFLIPLLKAGKSVVGLDSSEPMLAHARAALTKHQVSARLELNTFQGYQTDERYEAIVMPVGSFQLIDSFDTATELLAHFRNMLSEKGRLLIDIDPAHSIFLGEPSVRKWRLSPRDCVTLSTKRLAIDYVSQVTTELHRYELWEDGVLQKTELEEFSLRWWGANELALAFKVAGFTDIVISGGYEFSRKPSNEDSIITVEGVKKT</sequence>
<dbReference type="CDD" id="cd02440">
    <property type="entry name" value="AdoMet_MTases"/>
    <property type="match status" value="1"/>
</dbReference>
<proteinExistence type="predicted"/>
<reference evidence="2" key="1">
    <citation type="submission" date="2021-11" db="EMBL/GenBank/DDBJ databases">
        <title>Draft genome sequence of Alcaligenes endophyticus type strain CCUG 75668T.</title>
        <authorList>
            <person name="Salva-Serra F."/>
            <person name="Duran R.E."/>
            <person name="Seeger M."/>
            <person name="Moore E.R.B."/>
            <person name="Jaen-Luchoro D."/>
        </authorList>
    </citation>
    <scope>NUCLEOTIDE SEQUENCE</scope>
    <source>
        <strain evidence="2">CCUG 75668</strain>
    </source>
</reference>
<dbReference type="SUPFAM" id="SSF53335">
    <property type="entry name" value="S-adenosyl-L-methionine-dependent methyltransferases"/>
    <property type="match status" value="1"/>
</dbReference>
<organism evidence="2 3">
    <name type="scientific">Alcaligenes endophyticus</name>
    <dbReference type="NCBI Taxonomy" id="1929088"/>
    <lineage>
        <taxon>Bacteria</taxon>
        <taxon>Pseudomonadati</taxon>
        <taxon>Pseudomonadota</taxon>
        <taxon>Betaproteobacteria</taxon>
        <taxon>Burkholderiales</taxon>
        <taxon>Alcaligenaceae</taxon>
        <taxon>Alcaligenes</taxon>
    </lineage>
</organism>
<accession>A0ABT8EIW2</accession>
<evidence type="ECO:0000313" key="2">
    <source>
        <dbReference type="EMBL" id="MDN4121221.1"/>
    </source>
</evidence>